<dbReference type="PRINTS" id="PR00115">
    <property type="entry name" value="F16BPHPHTASE"/>
</dbReference>
<evidence type="ECO:0000256" key="3">
    <source>
        <dbReference type="ARBA" id="ARBA00022490"/>
    </source>
</evidence>
<dbReference type="HAMAP" id="MF_01855">
    <property type="entry name" value="FBPase_class1"/>
    <property type="match status" value="1"/>
</dbReference>
<feature type="binding site" evidence="7">
    <location>
        <position position="104"/>
    </location>
    <ligand>
        <name>Mg(2+)</name>
        <dbReference type="ChEBI" id="CHEBI:18420"/>
        <label>2</label>
    </ligand>
</feature>
<comment type="similarity">
    <text evidence="2 7 8">Belongs to the FBPase class 1 family.</text>
</comment>
<comment type="subunit">
    <text evidence="7">Homotetramer.</text>
</comment>
<protein>
    <recommendedName>
        <fullName evidence="7">Fructose-1,6-bisphosphatase class 1</fullName>
        <shortName evidence="7">FBPase class 1</shortName>
        <ecNumber evidence="7">3.1.3.11</ecNumber>
    </recommendedName>
    <alternativeName>
        <fullName evidence="7">D-fructose-1,6-bisphosphate 1-phosphohydrolase class 1</fullName>
    </alternativeName>
</protein>
<dbReference type="SUPFAM" id="SSF56655">
    <property type="entry name" value="Carbohydrate phosphatase"/>
    <property type="match status" value="1"/>
</dbReference>
<reference evidence="11 12" key="1">
    <citation type="journal article" date="2014" name="PLoS Genet.">
        <title>Phylogenetically driven sequencing of extremely halophilic archaea reveals strategies for static and dynamic osmo-response.</title>
        <authorList>
            <person name="Becker E.A."/>
            <person name="Seitzer P.M."/>
            <person name="Tritt A."/>
            <person name="Larsen D."/>
            <person name="Krusor M."/>
            <person name="Yao A.I."/>
            <person name="Wu D."/>
            <person name="Madern D."/>
            <person name="Eisen J.A."/>
            <person name="Darling A.E."/>
            <person name="Facciotti M.T."/>
        </authorList>
    </citation>
    <scope>NUCLEOTIDE SEQUENCE [LARGE SCALE GENOMIC DNA]</scope>
    <source>
        <strain evidence="11 12">DSM 1137</strain>
    </source>
</reference>
<evidence type="ECO:0000256" key="5">
    <source>
        <dbReference type="ARBA" id="ARBA00023277"/>
    </source>
</evidence>
<feature type="binding site" evidence="7">
    <location>
        <position position="82"/>
    </location>
    <ligand>
        <name>Mg(2+)</name>
        <dbReference type="ChEBI" id="CHEBI:18420"/>
        <label>1</label>
    </ligand>
</feature>
<evidence type="ECO:0000259" key="10">
    <source>
        <dbReference type="Pfam" id="PF18913"/>
    </source>
</evidence>
<dbReference type="GO" id="GO:0005737">
    <property type="term" value="C:cytoplasm"/>
    <property type="evidence" value="ECO:0007669"/>
    <property type="project" value="UniProtKB-SubCell"/>
</dbReference>
<gene>
    <name evidence="7" type="primary">fbp</name>
    <name evidence="11" type="ORF">C471_06438</name>
</gene>
<dbReference type="GO" id="GO:0006000">
    <property type="term" value="P:fructose metabolic process"/>
    <property type="evidence" value="ECO:0007669"/>
    <property type="project" value="TreeGrafter"/>
</dbReference>
<evidence type="ECO:0000256" key="4">
    <source>
        <dbReference type="ARBA" id="ARBA00022801"/>
    </source>
</evidence>
<evidence type="ECO:0000256" key="6">
    <source>
        <dbReference type="ARBA" id="ARBA00024331"/>
    </source>
</evidence>
<dbReference type="Proteomes" id="UP000011514">
    <property type="component" value="Unassembled WGS sequence"/>
</dbReference>
<dbReference type="GO" id="GO:0000287">
    <property type="term" value="F:magnesium ion binding"/>
    <property type="evidence" value="ECO:0007669"/>
    <property type="project" value="UniProtKB-UniRule"/>
</dbReference>
<dbReference type="EC" id="3.1.3.11" evidence="7"/>
<keyword evidence="12" id="KW-1185">Reference proteome</keyword>
<dbReference type="PIRSF" id="PIRSF000904">
    <property type="entry name" value="FBPtase_SBPase"/>
    <property type="match status" value="1"/>
</dbReference>
<keyword evidence="5 7" id="KW-0119">Carbohydrate metabolism</keyword>
<dbReference type="Pfam" id="PF18913">
    <property type="entry name" value="FBPase_C"/>
    <property type="match status" value="1"/>
</dbReference>
<dbReference type="NCBIfam" id="NF006786">
    <property type="entry name" value="PRK09293.3-3"/>
    <property type="match status" value="1"/>
</dbReference>
<accession>M0E034</accession>
<dbReference type="InterPro" id="IPR000146">
    <property type="entry name" value="FBPase_class-1"/>
</dbReference>
<evidence type="ECO:0000313" key="11">
    <source>
        <dbReference type="EMBL" id="ELZ41111.1"/>
    </source>
</evidence>
<keyword evidence="3 7" id="KW-0963">Cytoplasm</keyword>
<dbReference type="GO" id="GO:0030388">
    <property type="term" value="P:fructose 1,6-bisphosphate metabolic process"/>
    <property type="evidence" value="ECO:0007669"/>
    <property type="project" value="TreeGrafter"/>
</dbReference>
<organism evidence="11 12">
    <name type="scientific">Halorubrum saccharovorum DSM 1137</name>
    <dbReference type="NCBI Taxonomy" id="1227484"/>
    <lineage>
        <taxon>Archaea</taxon>
        <taxon>Methanobacteriati</taxon>
        <taxon>Methanobacteriota</taxon>
        <taxon>Stenosarchaea group</taxon>
        <taxon>Halobacteria</taxon>
        <taxon>Halobacteriales</taxon>
        <taxon>Haloferacaceae</taxon>
        <taxon>Halorubrum</taxon>
    </lineage>
</organism>
<dbReference type="Pfam" id="PF00316">
    <property type="entry name" value="FBPase"/>
    <property type="match status" value="1"/>
</dbReference>
<feature type="binding site" evidence="7">
    <location>
        <begin position="107"/>
        <end position="110"/>
    </location>
    <ligand>
        <name>substrate</name>
    </ligand>
</feature>
<dbReference type="OrthoDB" id="146513at2157"/>
<dbReference type="InterPro" id="IPR028343">
    <property type="entry name" value="FBPtase"/>
</dbReference>
<feature type="binding site" evidence="7">
    <location>
        <position position="104"/>
    </location>
    <ligand>
        <name>Mg(2+)</name>
        <dbReference type="ChEBI" id="CHEBI:18420"/>
        <label>1</label>
    </ligand>
</feature>
<evidence type="ECO:0000256" key="8">
    <source>
        <dbReference type="RuleBase" id="RU000508"/>
    </source>
</evidence>
<dbReference type="PANTHER" id="PTHR11556">
    <property type="entry name" value="FRUCTOSE-1,6-BISPHOSPHATASE-RELATED"/>
    <property type="match status" value="1"/>
</dbReference>
<dbReference type="PATRIC" id="fig|1227484.4.peg.1316"/>
<dbReference type="EMBL" id="AOJE01000020">
    <property type="protein sequence ID" value="ELZ41111.1"/>
    <property type="molecule type" value="Genomic_DNA"/>
</dbReference>
<keyword evidence="7" id="KW-0479">Metal-binding</keyword>
<evidence type="ECO:0000256" key="1">
    <source>
        <dbReference type="ARBA" id="ARBA00001273"/>
    </source>
</evidence>
<dbReference type="Gene3D" id="3.30.540.10">
    <property type="entry name" value="Fructose-1,6-Bisphosphatase, subunit A, domain 1"/>
    <property type="match status" value="1"/>
</dbReference>
<sequence length="305" mass="31780">MADPDPAADGGDPPESDPIVEAIFDAVAATAPEIRAALPGRRVESGTDNPSGESVLAGDLYADELLADALTAVEGVGSFVSEEREAAVDAGGAVGEGAYAVAIDPLDGSSNLRSNNAMGTVVGVYDAPLPATGRDLVAAGYVLYGPITTMVVADADGVREEVVTESERGSVDRSIVEGDLRLPDDPLVYGFGGRVPDWPDDFTAYAREVEDELKLRYGGAMVGDVNQVLTYGGIFAYPALVDAPDGKLRLSFEANPIAYIVERAGGAATDGEVDILDVEPEGVHDRVPLYVGNERLVERLKAALD</sequence>
<feature type="binding site" evidence="7">
    <location>
        <position position="253"/>
    </location>
    <ligand>
        <name>Mg(2+)</name>
        <dbReference type="ChEBI" id="CHEBI:18420"/>
        <label>2</label>
    </ligand>
</feature>
<keyword evidence="7" id="KW-0460">Magnesium</keyword>
<comment type="catalytic activity">
    <reaction evidence="1 7">
        <text>beta-D-fructose 1,6-bisphosphate + H2O = beta-D-fructose 6-phosphate + phosphate</text>
        <dbReference type="Rhea" id="RHEA:11064"/>
        <dbReference type="ChEBI" id="CHEBI:15377"/>
        <dbReference type="ChEBI" id="CHEBI:32966"/>
        <dbReference type="ChEBI" id="CHEBI:43474"/>
        <dbReference type="ChEBI" id="CHEBI:57634"/>
        <dbReference type="EC" id="3.1.3.11"/>
    </reaction>
</comment>
<dbReference type="InterPro" id="IPR044015">
    <property type="entry name" value="FBPase_C_dom"/>
</dbReference>
<comment type="caution">
    <text evidence="7">Lacks conserved residue(s) required for the propagation of feature annotation.</text>
</comment>
<feature type="binding site" evidence="7">
    <location>
        <position position="247"/>
    </location>
    <ligand>
        <name>substrate</name>
    </ligand>
</feature>
<feature type="binding site" evidence="7">
    <location>
        <position position="107"/>
    </location>
    <ligand>
        <name>Mg(2+)</name>
        <dbReference type="ChEBI" id="CHEBI:18420"/>
        <label>2</label>
    </ligand>
</feature>
<name>M0E034_9EURY</name>
<dbReference type="PANTHER" id="PTHR11556:SF35">
    <property type="entry name" value="SEDOHEPTULOSE-1,7-BISPHOSPHATASE, CHLOROPLASTIC"/>
    <property type="match status" value="1"/>
</dbReference>
<keyword evidence="4 7" id="KW-0378">Hydrolase</keyword>
<dbReference type="GO" id="GO:0042132">
    <property type="term" value="F:fructose 1,6-bisphosphate 1-phosphatase activity"/>
    <property type="evidence" value="ECO:0007669"/>
    <property type="project" value="UniProtKB-UniRule"/>
</dbReference>
<feature type="binding site" evidence="7">
    <location>
        <position position="217"/>
    </location>
    <ligand>
        <name>substrate</name>
    </ligand>
</feature>
<proteinExistence type="inferred from homology"/>
<comment type="cofactor">
    <cofactor evidence="7">
        <name>Mg(2+)</name>
        <dbReference type="ChEBI" id="CHEBI:18420"/>
    </cofactor>
    <text evidence="7">Binds 2 magnesium ions per subunit.</text>
</comment>
<dbReference type="STRING" id="1227484.C471_06438"/>
<comment type="pathway">
    <text evidence="6">Carbohydrate biosynthesis.</text>
</comment>
<evidence type="ECO:0000256" key="2">
    <source>
        <dbReference type="ARBA" id="ARBA00010941"/>
    </source>
</evidence>
<dbReference type="eggNOG" id="arCOG04603">
    <property type="taxonomic scope" value="Archaea"/>
</dbReference>
<feature type="domain" description="Fructose-1-6-bisphosphatase class 1 C-terminal" evidence="10">
    <location>
        <begin position="183"/>
        <end position="304"/>
    </location>
</feature>
<comment type="subcellular location">
    <subcellularLocation>
        <location evidence="7">Cytoplasm</location>
    </subcellularLocation>
</comment>
<comment type="caution">
    <text evidence="11">The sequence shown here is derived from an EMBL/GenBank/DDBJ whole genome shotgun (WGS) entry which is preliminary data.</text>
</comment>
<evidence type="ECO:0000313" key="12">
    <source>
        <dbReference type="Proteomes" id="UP000011514"/>
    </source>
</evidence>
<dbReference type="RefSeq" id="WP_004047241.1">
    <property type="nucleotide sequence ID" value="NZ_AOJE01000020.1"/>
</dbReference>
<feature type="binding site" evidence="7">
    <location>
        <position position="106"/>
    </location>
    <ligand>
        <name>Mg(2+)</name>
        <dbReference type="ChEBI" id="CHEBI:18420"/>
        <label>1</label>
    </ligand>
</feature>
<dbReference type="GO" id="GO:0006002">
    <property type="term" value="P:fructose 6-phosphate metabolic process"/>
    <property type="evidence" value="ECO:0007669"/>
    <property type="project" value="TreeGrafter"/>
</dbReference>
<dbReference type="Gene3D" id="3.40.190.80">
    <property type="match status" value="1"/>
</dbReference>
<dbReference type="GO" id="GO:0005986">
    <property type="term" value="P:sucrose biosynthetic process"/>
    <property type="evidence" value="ECO:0007669"/>
    <property type="project" value="TreeGrafter"/>
</dbReference>
<dbReference type="AlphaFoldDB" id="M0E034"/>
<feature type="domain" description="Fructose-1-6-bisphosphatase class I N-terminal" evidence="9">
    <location>
        <begin position="44"/>
        <end position="160"/>
    </location>
</feature>
<evidence type="ECO:0000256" key="7">
    <source>
        <dbReference type="HAMAP-Rule" id="MF_01855"/>
    </source>
</evidence>
<dbReference type="InterPro" id="IPR033391">
    <property type="entry name" value="FBPase_N"/>
</dbReference>
<evidence type="ECO:0000259" key="9">
    <source>
        <dbReference type="Pfam" id="PF00316"/>
    </source>
</evidence>
<dbReference type="GO" id="GO:0006094">
    <property type="term" value="P:gluconeogenesis"/>
    <property type="evidence" value="ECO:0007669"/>
    <property type="project" value="UniProtKB-UniRule"/>
</dbReference>